<accession>A0A371Q447</accession>
<feature type="non-terminal residue" evidence="2">
    <location>
        <position position="29"/>
    </location>
</feature>
<dbReference type="GO" id="GO:0003989">
    <property type="term" value="F:acetyl-CoA carboxylase activity"/>
    <property type="evidence" value="ECO:0007669"/>
    <property type="project" value="UniProtKB-EC"/>
</dbReference>
<proteinExistence type="predicted"/>
<comment type="caution">
    <text evidence="2">The sequence shown here is derived from an EMBL/GenBank/DDBJ whole genome shotgun (WGS) entry which is preliminary data.</text>
</comment>
<protein>
    <submittedName>
        <fullName evidence="2">Acetyl-CoA carboxylase biotin carboxyl carrier protein subunit</fullName>
        <ecNumber evidence="2">6.4.1.2</ecNumber>
    </submittedName>
</protein>
<sequence>MPETRTAPTARTVAAPAPAPPATSAPPPA</sequence>
<reference evidence="2 3" key="1">
    <citation type="submission" date="2018-08" db="EMBL/GenBank/DDBJ databases">
        <title>Streptomyces NEAU-D10 sp. nov., a novel Actinomycete isolated from soil.</title>
        <authorList>
            <person name="Jin L."/>
        </authorList>
    </citation>
    <scope>NUCLEOTIDE SEQUENCE [LARGE SCALE GENOMIC DNA]</scope>
    <source>
        <strain evidence="2 3">NEAU-D10</strain>
    </source>
</reference>
<feature type="compositionally biased region" description="Low complexity" evidence="1">
    <location>
        <begin position="1"/>
        <end position="16"/>
    </location>
</feature>
<gene>
    <name evidence="2" type="ORF">DY245_15225</name>
</gene>
<keyword evidence="3" id="KW-1185">Reference proteome</keyword>
<evidence type="ECO:0000256" key="1">
    <source>
        <dbReference type="SAM" id="MobiDB-lite"/>
    </source>
</evidence>
<keyword evidence="2" id="KW-0436">Ligase</keyword>
<feature type="region of interest" description="Disordered" evidence="1">
    <location>
        <begin position="1"/>
        <end position="29"/>
    </location>
</feature>
<dbReference type="AlphaFoldDB" id="A0A371Q447"/>
<feature type="compositionally biased region" description="Pro residues" evidence="1">
    <location>
        <begin position="17"/>
        <end position="29"/>
    </location>
</feature>
<dbReference type="EC" id="6.4.1.2" evidence="2"/>
<evidence type="ECO:0000313" key="2">
    <source>
        <dbReference type="EMBL" id="REK89506.1"/>
    </source>
</evidence>
<dbReference type="Proteomes" id="UP000262477">
    <property type="component" value="Unassembled WGS sequence"/>
</dbReference>
<name>A0A371Q447_STRIH</name>
<organism evidence="2 3">
    <name type="scientific">Streptomyces inhibens</name>
    <dbReference type="NCBI Taxonomy" id="2293571"/>
    <lineage>
        <taxon>Bacteria</taxon>
        <taxon>Bacillati</taxon>
        <taxon>Actinomycetota</taxon>
        <taxon>Actinomycetes</taxon>
        <taxon>Kitasatosporales</taxon>
        <taxon>Streptomycetaceae</taxon>
        <taxon>Streptomyces</taxon>
    </lineage>
</organism>
<evidence type="ECO:0000313" key="3">
    <source>
        <dbReference type="Proteomes" id="UP000262477"/>
    </source>
</evidence>
<dbReference type="EMBL" id="QUAC01000121">
    <property type="protein sequence ID" value="REK89506.1"/>
    <property type="molecule type" value="Genomic_DNA"/>
</dbReference>